<accession>A0A154P3L0</accession>
<feature type="non-terminal residue" evidence="1">
    <location>
        <position position="1"/>
    </location>
</feature>
<organism evidence="1 2">
    <name type="scientific">Dufourea novaeangliae</name>
    <name type="common">Sweat bee</name>
    <dbReference type="NCBI Taxonomy" id="178035"/>
    <lineage>
        <taxon>Eukaryota</taxon>
        <taxon>Metazoa</taxon>
        <taxon>Ecdysozoa</taxon>
        <taxon>Arthropoda</taxon>
        <taxon>Hexapoda</taxon>
        <taxon>Insecta</taxon>
        <taxon>Pterygota</taxon>
        <taxon>Neoptera</taxon>
        <taxon>Endopterygota</taxon>
        <taxon>Hymenoptera</taxon>
        <taxon>Apocrita</taxon>
        <taxon>Aculeata</taxon>
        <taxon>Apoidea</taxon>
        <taxon>Anthophila</taxon>
        <taxon>Halictidae</taxon>
        <taxon>Rophitinae</taxon>
        <taxon>Dufourea</taxon>
    </lineage>
</organism>
<dbReference type="Proteomes" id="UP000076502">
    <property type="component" value="Unassembled WGS sequence"/>
</dbReference>
<protein>
    <submittedName>
        <fullName evidence="1">Uncharacterized protein</fullName>
    </submittedName>
</protein>
<dbReference type="AlphaFoldDB" id="A0A154P3L0"/>
<sequence length="153" mass="18045">TSISQLTSDVIMLKAKLLEMQKMKNSREENYREVIQQYHSTVVKQCSALKDELDEVRVMNESFDNRVVTIDVKLAEIIHGKEEKLQATLIEQYRNMKEEFSKLKSDVDYEIQQQNENLMSKVSELNKTVLKLEKSKQKLGYDYEKKMLHIIQV</sequence>
<dbReference type="OrthoDB" id="78101at2759"/>
<feature type="non-terminal residue" evidence="1">
    <location>
        <position position="153"/>
    </location>
</feature>
<keyword evidence="2" id="KW-1185">Reference proteome</keyword>
<proteinExistence type="predicted"/>
<evidence type="ECO:0000313" key="2">
    <source>
        <dbReference type="Proteomes" id="UP000076502"/>
    </source>
</evidence>
<evidence type="ECO:0000313" key="1">
    <source>
        <dbReference type="EMBL" id="KZC05720.1"/>
    </source>
</evidence>
<reference evidence="1 2" key="1">
    <citation type="submission" date="2015-07" db="EMBL/GenBank/DDBJ databases">
        <title>The genome of Dufourea novaeangliae.</title>
        <authorList>
            <person name="Pan H."/>
            <person name="Kapheim K."/>
        </authorList>
    </citation>
    <scope>NUCLEOTIDE SEQUENCE [LARGE SCALE GENOMIC DNA]</scope>
    <source>
        <strain evidence="1">0120121106</strain>
        <tissue evidence="1">Whole body</tissue>
    </source>
</reference>
<gene>
    <name evidence="1" type="ORF">WN55_04660</name>
</gene>
<dbReference type="EMBL" id="KQ434796">
    <property type="protein sequence ID" value="KZC05720.1"/>
    <property type="molecule type" value="Genomic_DNA"/>
</dbReference>
<name>A0A154P3L0_DUFNO</name>